<proteinExistence type="predicted"/>
<dbReference type="SMART" id="SM00345">
    <property type="entry name" value="HTH_GNTR"/>
    <property type="match status" value="1"/>
</dbReference>
<sequence>MPLRVTVDAESGVPPWRQVHDQIIRAITDGALPRDARLPPIRQLSRDLGLASGTVARVYRELETAGWVTTARARGTVVTGPSERPDPATLLRDAATEYARRAHELGVEPAVAAEAVRTALAAVNVNAPQH</sequence>
<reference evidence="6" key="1">
    <citation type="journal article" date="2019" name="Int. J. Syst. Evol. Microbiol.">
        <title>The Global Catalogue of Microorganisms (GCM) 10K type strain sequencing project: providing services to taxonomists for standard genome sequencing and annotation.</title>
        <authorList>
            <consortium name="The Broad Institute Genomics Platform"/>
            <consortium name="The Broad Institute Genome Sequencing Center for Infectious Disease"/>
            <person name="Wu L."/>
            <person name="Ma J."/>
        </authorList>
    </citation>
    <scope>NUCLEOTIDE SEQUENCE [LARGE SCALE GENOMIC DNA]</scope>
    <source>
        <strain evidence="6">JCM 16898</strain>
    </source>
</reference>
<accession>A0ABP6Y0B8</accession>
<evidence type="ECO:0000256" key="2">
    <source>
        <dbReference type="ARBA" id="ARBA00023125"/>
    </source>
</evidence>
<keyword evidence="1" id="KW-0805">Transcription regulation</keyword>
<dbReference type="InterPro" id="IPR036390">
    <property type="entry name" value="WH_DNA-bd_sf"/>
</dbReference>
<dbReference type="SUPFAM" id="SSF46785">
    <property type="entry name" value="Winged helix' DNA-binding domain"/>
    <property type="match status" value="1"/>
</dbReference>
<dbReference type="Proteomes" id="UP001500689">
    <property type="component" value="Unassembled WGS sequence"/>
</dbReference>
<evidence type="ECO:0000313" key="5">
    <source>
        <dbReference type="EMBL" id="GAA3575236.1"/>
    </source>
</evidence>
<dbReference type="CDD" id="cd07377">
    <property type="entry name" value="WHTH_GntR"/>
    <property type="match status" value="1"/>
</dbReference>
<dbReference type="InterPro" id="IPR000524">
    <property type="entry name" value="Tscrpt_reg_HTH_GntR"/>
</dbReference>
<evidence type="ECO:0000313" key="6">
    <source>
        <dbReference type="Proteomes" id="UP001500689"/>
    </source>
</evidence>
<dbReference type="EMBL" id="BAAAZN010000020">
    <property type="protein sequence ID" value="GAA3575236.1"/>
    <property type="molecule type" value="Genomic_DNA"/>
</dbReference>
<name>A0ABP6Y0B8_9PSEU</name>
<dbReference type="RefSeq" id="WP_344867420.1">
    <property type="nucleotide sequence ID" value="NZ_BAAAZN010000020.1"/>
</dbReference>
<evidence type="ECO:0000256" key="1">
    <source>
        <dbReference type="ARBA" id="ARBA00023015"/>
    </source>
</evidence>
<evidence type="ECO:0000256" key="3">
    <source>
        <dbReference type="ARBA" id="ARBA00023163"/>
    </source>
</evidence>
<keyword evidence="6" id="KW-1185">Reference proteome</keyword>
<feature type="domain" description="HTH gntR-type" evidence="4">
    <location>
        <begin position="13"/>
        <end position="81"/>
    </location>
</feature>
<dbReference type="PROSITE" id="PS50949">
    <property type="entry name" value="HTH_GNTR"/>
    <property type="match status" value="1"/>
</dbReference>
<dbReference type="Gene3D" id="1.10.10.10">
    <property type="entry name" value="Winged helix-like DNA-binding domain superfamily/Winged helix DNA-binding domain"/>
    <property type="match status" value="1"/>
</dbReference>
<keyword evidence="3" id="KW-0804">Transcription</keyword>
<dbReference type="Pfam" id="PF00392">
    <property type="entry name" value="GntR"/>
    <property type="match status" value="1"/>
</dbReference>
<evidence type="ECO:0000259" key="4">
    <source>
        <dbReference type="PROSITE" id="PS50949"/>
    </source>
</evidence>
<dbReference type="PANTHER" id="PTHR38445">
    <property type="entry name" value="HTH-TYPE TRANSCRIPTIONAL REPRESSOR YTRA"/>
    <property type="match status" value="1"/>
</dbReference>
<protein>
    <submittedName>
        <fullName evidence="5">GntR family transcriptional regulator</fullName>
    </submittedName>
</protein>
<comment type="caution">
    <text evidence="5">The sequence shown here is derived from an EMBL/GenBank/DDBJ whole genome shotgun (WGS) entry which is preliminary data.</text>
</comment>
<gene>
    <name evidence="5" type="ORF">GCM10022222_69770</name>
</gene>
<dbReference type="InterPro" id="IPR036388">
    <property type="entry name" value="WH-like_DNA-bd_sf"/>
</dbReference>
<dbReference type="PANTHER" id="PTHR38445:SF9">
    <property type="entry name" value="HTH-TYPE TRANSCRIPTIONAL REPRESSOR YTRA"/>
    <property type="match status" value="1"/>
</dbReference>
<organism evidence="5 6">
    <name type="scientific">Amycolatopsis ultiminotia</name>
    <dbReference type="NCBI Taxonomy" id="543629"/>
    <lineage>
        <taxon>Bacteria</taxon>
        <taxon>Bacillati</taxon>
        <taxon>Actinomycetota</taxon>
        <taxon>Actinomycetes</taxon>
        <taxon>Pseudonocardiales</taxon>
        <taxon>Pseudonocardiaceae</taxon>
        <taxon>Amycolatopsis</taxon>
    </lineage>
</organism>
<keyword evidence="2" id="KW-0238">DNA-binding</keyword>